<proteinExistence type="predicted"/>
<sequence length="128" mass="14167">MKFQPDHLEGVNVISRHEPQRLWVNATPWTSSVLVPWRGDAVAWPVPSFETLSADHFEQVLALQPELVIFGSGARLRFVHPGLQRALIERRIGVETMDTAAACRTYNVLASEGRSVVAALLLEEAPVA</sequence>
<protein>
    <submittedName>
        <fullName evidence="1">Mth938-like domain-containing protein</fullName>
    </submittedName>
</protein>
<keyword evidence="2" id="KW-1185">Reference proteome</keyword>
<name>A0AAW9QAQ2_9BURK</name>
<dbReference type="CDD" id="cd05560">
    <property type="entry name" value="Xcc1710_like"/>
    <property type="match status" value="1"/>
</dbReference>
<dbReference type="Pfam" id="PF04430">
    <property type="entry name" value="DUF498"/>
    <property type="match status" value="1"/>
</dbReference>
<comment type="caution">
    <text evidence="1">The sequence shown here is derived from an EMBL/GenBank/DDBJ whole genome shotgun (WGS) entry which is preliminary data.</text>
</comment>
<accession>A0AAW9QAQ2</accession>
<dbReference type="Proteomes" id="UP001336250">
    <property type="component" value="Unassembled WGS sequence"/>
</dbReference>
<evidence type="ECO:0000313" key="2">
    <source>
        <dbReference type="Proteomes" id="UP001336250"/>
    </source>
</evidence>
<dbReference type="PANTHER" id="PTHR21192">
    <property type="entry name" value="NUCLEAR PROTEIN E3-3"/>
    <property type="match status" value="1"/>
</dbReference>
<dbReference type="RefSeq" id="WP_332291523.1">
    <property type="nucleotide sequence ID" value="NZ_JAZIBG010000036.1"/>
</dbReference>
<reference evidence="1 2" key="1">
    <citation type="submission" date="2024-02" db="EMBL/GenBank/DDBJ databases">
        <title>Genome sequence of Aquincola sp. MAHUQ-54.</title>
        <authorList>
            <person name="Huq M.A."/>
        </authorList>
    </citation>
    <scope>NUCLEOTIDE SEQUENCE [LARGE SCALE GENOMIC DNA]</scope>
    <source>
        <strain evidence="1 2">MAHUQ-54</strain>
    </source>
</reference>
<evidence type="ECO:0000313" key="1">
    <source>
        <dbReference type="EMBL" id="MEF7616141.1"/>
    </source>
</evidence>
<organism evidence="1 2">
    <name type="scientific">Aquincola agrisoli</name>
    <dbReference type="NCBI Taxonomy" id="3119538"/>
    <lineage>
        <taxon>Bacteria</taxon>
        <taxon>Pseudomonadati</taxon>
        <taxon>Pseudomonadota</taxon>
        <taxon>Betaproteobacteria</taxon>
        <taxon>Burkholderiales</taxon>
        <taxon>Sphaerotilaceae</taxon>
        <taxon>Aquincola</taxon>
    </lineage>
</organism>
<dbReference type="InterPro" id="IPR007523">
    <property type="entry name" value="NDUFAF3/AAMDC"/>
</dbReference>
<dbReference type="SUPFAM" id="SSF64076">
    <property type="entry name" value="MTH938-like"/>
    <property type="match status" value="1"/>
</dbReference>
<dbReference type="Gene3D" id="3.40.1230.10">
    <property type="entry name" value="MTH938-like"/>
    <property type="match status" value="1"/>
</dbReference>
<dbReference type="AlphaFoldDB" id="A0AAW9QAQ2"/>
<dbReference type="InterPro" id="IPR036748">
    <property type="entry name" value="MTH938-like_sf"/>
</dbReference>
<dbReference type="PANTHER" id="PTHR21192:SF2">
    <property type="entry name" value="NADH DEHYDROGENASE [UBIQUINONE] 1 ALPHA SUBCOMPLEX ASSEMBLY FACTOR 3"/>
    <property type="match status" value="1"/>
</dbReference>
<gene>
    <name evidence="1" type="ORF">V4F39_19660</name>
</gene>
<dbReference type="EMBL" id="JAZIBG010000036">
    <property type="protein sequence ID" value="MEF7616141.1"/>
    <property type="molecule type" value="Genomic_DNA"/>
</dbReference>